<dbReference type="EMBL" id="QNGE01001074">
    <property type="protein sequence ID" value="KAA3678518.1"/>
    <property type="molecule type" value="Genomic_DNA"/>
</dbReference>
<gene>
    <name evidence="1" type="ORF">DEA37_0013326</name>
</gene>
<evidence type="ECO:0000313" key="2">
    <source>
        <dbReference type="Proteomes" id="UP000324629"/>
    </source>
</evidence>
<sequence>MTICRMLPVAVLTFEGDIWRFSQAQFVLLTYANASTYTSSLPGIWHQEVSRAMIRLTKTAYVQQNERESNVYSVRNSKDCHHFDRKSDKVLVVGLGEQKPHHRSASNRKSFVPNPIAKLGHLMEEDAPKKKHPGHKADTDDAELASHLIQKNPGCTLFTLVSAESNPEVSANMSAKEASSKFGRECCDSICSGPTAIENRKDKELLTTATESSVEIDKCNCPCAHKEANSHVMFAVKRNLRHHVPTSSFANVNTNLSVHRDGLCASQLQKSARLSRSPARIVAVNRQEFSKESKHADIVSNTEILEQARKYGSWNFVSRLTREINRGKTRSGNYFRHSQDGGVDLLPDERLTNLDYADDKVLLFDNFQAAQTMLDAISFSAKYFGMRFAVSKCNVSLQDCCDYVDLMLDNVVMEVVDWFVYLGSYISGGGAGVRNAIEARISKAKAVFANLGHLCRQRGISLKLKGRVYKTMVRAVLIYGSETWRLRQGRRREPSSGI</sequence>
<evidence type="ECO:0000313" key="1">
    <source>
        <dbReference type="EMBL" id="KAA3678518.1"/>
    </source>
</evidence>
<organism evidence="1 2">
    <name type="scientific">Paragonimus westermani</name>
    <dbReference type="NCBI Taxonomy" id="34504"/>
    <lineage>
        <taxon>Eukaryota</taxon>
        <taxon>Metazoa</taxon>
        <taxon>Spiralia</taxon>
        <taxon>Lophotrochozoa</taxon>
        <taxon>Platyhelminthes</taxon>
        <taxon>Trematoda</taxon>
        <taxon>Digenea</taxon>
        <taxon>Plagiorchiida</taxon>
        <taxon>Troglotremata</taxon>
        <taxon>Troglotrematidae</taxon>
        <taxon>Paragonimus</taxon>
    </lineage>
</organism>
<dbReference type="Proteomes" id="UP000324629">
    <property type="component" value="Unassembled WGS sequence"/>
</dbReference>
<dbReference type="PANTHER" id="PTHR47027:SF20">
    <property type="entry name" value="REVERSE TRANSCRIPTASE-LIKE PROTEIN WITH RNA-DIRECTED DNA POLYMERASE DOMAIN"/>
    <property type="match status" value="1"/>
</dbReference>
<protein>
    <recommendedName>
        <fullName evidence="3">Reverse transcriptase domain-containing protein</fullName>
    </recommendedName>
</protein>
<comment type="caution">
    <text evidence="1">The sequence shown here is derived from an EMBL/GenBank/DDBJ whole genome shotgun (WGS) entry which is preliminary data.</text>
</comment>
<reference evidence="1 2" key="1">
    <citation type="journal article" date="2019" name="Gigascience">
        <title>Whole-genome sequence of the oriental lung fluke Paragonimus westermani.</title>
        <authorList>
            <person name="Oey H."/>
            <person name="Zakrzewski M."/>
            <person name="Narain K."/>
            <person name="Devi K.R."/>
            <person name="Agatsuma T."/>
            <person name="Nawaratna S."/>
            <person name="Gobert G.N."/>
            <person name="Jones M.K."/>
            <person name="Ragan M.A."/>
            <person name="McManus D.P."/>
            <person name="Krause L."/>
        </authorList>
    </citation>
    <scope>NUCLEOTIDE SEQUENCE [LARGE SCALE GENOMIC DNA]</scope>
    <source>
        <strain evidence="1 2">IND2009</strain>
    </source>
</reference>
<evidence type="ECO:0008006" key="3">
    <source>
        <dbReference type="Google" id="ProtNLM"/>
    </source>
</evidence>
<name>A0A5J4NTV6_9TREM</name>
<proteinExistence type="predicted"/>
<dbReference type="PANTHER" id="PTHR47027">
    <property type="entry name" value="REVERSE TRANSCRIPTASE DOMAIN-CONTAINING PROTEIN"/>
    <property type="match status" value="1"/>
</dbReference>
<keyword evidence="2" id="KW-1185">Reference proteome</keyword>
<dbReference type="AlphaFoldDB" id="A0A5J4NTV6"/>
<accession>A0A5J4NTV6</accession>